<protein>
    <submittedName>
        <fullName evidence="4">Inosine-uridine preferring nucleoside hydrolase-domain-containing protein</fullName>
    </submittedName>
</protein>
<dbReference type="GO" id="GO:0016799">
    <property type="term" value="F:hydrolase activity, hydrolyzing N-glycosyl compounds"/>
    <property type="evidence" value="ECO:0007669"/>
    <property type="project" value="InterPro"/>
</dbReference>
<evidence type="ECO:0000313" key="5">
    <source>
        <dbReference type="Proteomes" id="UP000234585"/>
    </source>
</evidence>
<proteinExistence type="inferred from homology"/>
<sequence>MNLNLRWILTAVVYLAPWSRSHSSTKKKLIVDTDLFSDVDDTGALLLACSHANVSLLGVNLNYPSTYTALAASSLLGYYGHTAVPIGIKRPLTNDTFLDIYAYQHGEYASKVAYHWQTYSSLPWMDVTGTWDSVELYRRVLSQEDDQSVTIASIGFLDNLSNLLASGPDSHSPLSGRDLVAAKVSELAVMGGEYPSGHEFNFFGHNITAAADVVNTWPGRVTFIGFELGRDVYSGGQLMVDGPESDPVNAAYRWYNGYDVPRESWDPLTVLYAIEGLGDIFKYGNSGGHNHVFPNGSNAWQAEGDGHAGQHRYLKLNVSPAAAGALLDRLFLRGAVAAAKDSGCSKYEPSLCS</sequence>
<comment type="similarity">
    <text evidence="1">Belongs to the IUNH family.</text>
</comment>
<name>A0A2I2F845_ASPCN</name>
<feature type="signal peptide" evidence="2">
    <location>
        <begin position="1"/>
        <end position="23"/>
    </location>
</feature>
<dbReference type="Pfam" id="PF01156">
    <property type="entry name" value="IU_nuc_hydro"/>
    <property type="match status" value="1"/>
</dbReference>
<reference evidence="4 5" key="1">
    <citation type="submission" date="2017-12" db="EMBL/GenBank/DDBJ databases">
        <authorList>
            <consortium name="DOE Joint Genome Institute"/>
            <person name="Haridas S."/>
            <person name="Kjaerbolling I."/>
            <person name="Vesth T.C."/>
            <person name="Frisvad J.C."/>
            <person name="Nybo J.L."/>
            <person name="Theobald S."/>
            <person name="Kuo A."/>
            <person name="Bowyer P."/>
            <person name="Matsuda Y."/>
            <person name="Mondo S."/>
            <person name="Lyhne E.K."/>
            <person name="Kogle M.E."/>
            <person name="Clum A."/>
            <person name="Lipzen A."/>
            <person name="Salamov A."/>
            <person name="Ngan C.Y."/>
            <person name="Daum C."/>
            <person name="Chiniquy J."/>
            <person name="Barry K."/>
            <person name="LaButti K."/>
            <person name="Simmons B.A."/>
            <person name="Magnuson J.K."/>
            <person name="Mortensen U.H."/>
            <person name="Larsen T.O."/>
            <person name="Grigoriev I.V."/>
            <person name="Baker S.E."/>
            <person name="Andersen M.R."/>
            <person name="Nordberg H.P."/>
            <person name="Cantor M.N."/>
            <person name="Hua S.X."/>
        </authorList>
    </citation>
    <scope>NUCLEOTIDE SEQUENCE [LARGE SCALE GENOMIC DNA]</scope>
    <source>
        <strain evidence="4 5">CBS 102.13</strain>
    </source>
</reference>
<dbReference type="Gene3D" id="3.90.245.10">
    <property type="entry name" value="Ribonucleoside hydrolase-like"/>
    <property type="match status" value="1"/>
</dbReference>
<dbReference type="EMBL" id="KZ559148">
    <property type="protein sequence ID" value="PLB36802.1"/>
    <property type="molecule type" value="Genomic_DNA"/>
</dbReference>
<dbReference type="OrthoDB" id="187522at2759"/>
<keyword evidence="4" id="KW-0378">Hydrolase</keyword>
<evidence type="ECO:0000256" key="1">
    <source>
        <dbReference type="ARBA" id="ARBA00009176"/>
    </source>
</evidence>
<dbReference type="InterPro" id="IPR001910">
    <property type="entry name" value="Inosine/uridine_hydrolase_dom"/>
</dbReference>
<dbReference type="AlphaFoldDB" id="A0A2I2F845"/>
<keyword evidence="5" id="KW-1185">Reference proteome</keyword>
<feature type="chain" id="PRO_5014115666" evidence="2">
    <location>
        <begin position="24"/>
        <end position="353"/>
    </location>
</feature>
<dbReference type="Proteomes" id="UP000234585">
    <property type="component" value="Unassembled WGS sequence"/>
</dbReference>
<dbReference type="PANTHER" id="PTHR43264">
    <property type="match status" value="1"/>
</dbReference>
<evidence type="ECO:0000256" key="2">
    <source>
        <dbReference type="SAM" id="SignalP"/>
    </source>
</evidence>
<evidence type="ECO:0000313" key="4">
    <source>
        <dbReference type="EMBL" id="PLB36802.1"/>
    </source>
</evidence>
<evidence type="ECO:0000259" key="3">
    <source>
        <dbReference type="Pfam" id="PF01156"/>
    </source>
</evidence>
<dbReference type="GeneID" id="36524766"/>
<gene>
    <name evidence="4" type="ORF">BDW47DRAFT_132601</name>
</gene>
<dbReference type="SUPFAM" id="SSF53590">
    <property type="entry name" value="Nucleoside hydrolase"/>
    <property type="match status" value="1"/>
</dbReference>
<dbReference type="RefSeq" id="XP_024670814.1">
    <property type="nucleotide sequence ID" value="XM_024817606.1"/>
</dbReference>
<accession>A0A2I2F845</accession>
<dbReference type="STRING" id="41067.A0A2I2F845"/>
<organism evidence="4 5">
    <name type="scientific">Aspergillus candidus</name>
    <dbReference type="NCBI Taxonomy" id="41067"/>
    <lineage>
        <taxon>Eukaryota</taxon>
        <taxon>Fungi</taxon>
        <taxon>Dikarya</taxon>
        <taxon>Ascomycota</taxon>
        <taxon>Pezizomycotina</taxon>
        <taxon>Eurotiomycetes</taxon>
        <taxon>Eurotiomycetidae</taxon>
        <taxon>Eurotiales</taxon>
        <taxon>Aspergillaceae</taxon>
        <taxon>Aspergillus</taxon>
        <taxon>Aspergillus subgen. Circumdati</taxon>
    </lineage>
</organism>
<feature type="domain" description="Inosine/uridine-preferring nucleoside hydrolase" evidence="3">
    <location>
        <begin position="29"/>
        <end position="275"/>
    </location>
</feature>
<dbReference type="InterPro" id="IPR036452">
    <property type="entry name" value="Ribo_hydro-like"/>
</dbReference>
<dbReference type="PANTHER" id="PTHR43264:SF1">
    <property type="entry name" value="INOSINE_URIDINE-PREFERRING NUCLEOSIDE HYDROLASE DOMAIN-CONTAINING PROTEIN"/>
    <property type="match status" value="1"/>
</dbReference>
<keyword evidence="2" id="KW-0732">Signal</keyword>